<accession>A0AAD4KN82</accession>
<sequence length="563" mass="62193">MGELVPASVQHGSPSIPLAGSYTQPLGAPQPPNEPHAISVSLPTWEAVTAVMAGADWAISQLQTSYPRFDVHNRVKELHDAVLARFKHPTQTVCRAFPSSEAAERFISRLKRADPSFPVHTARFHLPSDAAPDMAKWAAFSVVLFHESLEGVAYEFWEWFGDGISSRHAEFCLYQFLFLNSESDQSEYWTVGPESHNLSAMTLSEWIDNATSYKTAIKSRLISSARSADPAIKPIGNGDVFLCATGMAAISVIARTLARTSEDSGAVVYGWPYSGTPHCVQGCGFKRYIMYGHGSKEDLDSFESLLVSGIRFTVLFCEITSNPQLSTPDLHRIRDLANRFGFVVVCDDTIGTSVNVDILPYVDVIITSLTKIFSGAGNVMGGSIMTNPNSKHYSTLTALLSTAYEDLYFPLDAKTIAHNSSDFAARVHKCNETALQIANFLESHPAVKSVNYPTMVPTAPLYERYRRPEGGYGFLLSVIFHEPESAMLFYDKLDVWKGPTVGTNFSISIPYSALAHAKEQDWAASHAVPKHIVRLSIGLEDYRDLSERVSRALREVEMREKMS</sequence>
<dbReference type="PANTHER" id="PTHR42699:SF1">
    <property type="entry name" value="CYSTATHIONINE GAMMA-SYNTHASE-RELATED"/>
    <property type="match status" value="1"/>
</dbReference>
<keyword evidence="6" id="KW-1185">Reference proteome</keyword>
<reference evidence="5" key="1">
    <citation type="submission" date="2021-12" db="EMBL/GenBank/DDBJ databases">
        <title>Convergent genome expansion in fungi linked to evolution of root-endophyte symbiosis.</title>
        <authorList>
            <consortium name="DOE Joint Genome Institute"/>
            <person name="Ke Y.-H."/>
            <person name="Bonito G."/>
            <person name="Liao H.-L."/>
            <person name="Looney B."/>
            <person name="Rojas-Flechas A."/>
            <person name="Nash J."/>
            <person name="Hameed K."/>
            <person name="Schadt C."/>
            <person name="Martin F."/>
            <person name="Crous P.W."/>
            <person name="Miettinen O."/>
            <person name="Magnuson J.K."/>
            <person name="Labbe J."/>
            <person name="Jacobson D."/>
            <person name="Doktycz M.J."/>
            <person name="Veneault-Fourrey C."/>
            <person name="Kuo A."/>
            <person name="Mondo S."/>
            <person name="Calhoun S."/>
            <person name="Riley R."/>
            <person name="Ohm R."/>
            <person name="LaButti K."/>
            <person name="Andreopoulos B."/>
            <person name="Pangilinan J."/>
            <person name="Nolan M."/>
            <person name="Tritt A."/>
            <person name="Clum A."/>
            <person name="Lipzen A."/>
            <person name="Daum C."/>
            <person name="Barry K."/>
            <person name="Grigoriev I.V."/>
            <person name="Vilgalys R."/>
        </authorList>
    </citation>
    <scope>NUCLEOTIDE SEQUENCE</scope>
    <source>
        <strain evidence="5">PMI_201</strain>
    </source>
</reference>
<dbReference type="GO" id="GO:0003962">
    <property type="term" value="F:cystathionine gamma-synthase activity"/>
    <property type="evidence" value="ECO:0007669"/>
    <property type="project" value="TreeGrafter"/>
</dbReference>
<keyword evidence="2 3" id="KW-0663">Pyridoxal phosphate</keyword>
<dbReference type="InterPro" id="IPR015422">
    <property type="entry name" value="PyrdxlP-dep_Trfase_small"/>
</dbReference>
<evidence type="ECO:0000256" key="2">
    <source>
        <dbReference type="ARBA" id="ARBA00022898"/>
    </source>
</evidence>
<dbReference type="GO" id="GO:0019346">
    <property type="term" value="P:transsulfuration"/>
    <property type="evidence" value="ECO:0007669"/>
    <property type="project" value="InterPro"/>
</dbReference>
<comment type="similarity">
    <text evidence="3">Belongs to the trans-sulfuration enzymes family.</text>
</comment>
<organism evidence="5 6">
    <name type="scientific">Talaromyces proteolyticus</name>
    <dbReference type="NCBI Taxonomy" id="1131652"/>
    <lineage>
        <taxon>Eukaryota</taxon>
        <taxon>Fungi</taxon>
        <taxon>Dikarya</taxon>
        <taxon>Ascomycota</taxon>
        <taxon>Pezizomycotina</taxon>
        <taxon>Eurotiomycetes</taxon>
        <taxon>Eurotiomycetidae</taxon>
        <taxon>Eurotiales</taxon>
        <taxon>Trichocomaceae</taxon>
        <taxon>Talaromyces</taxon>
        <taxon>Talaromyces sect. Bacilispori</taxon>
    </lineage>
</organism>
<comment type="cofactor">
    <cofactor evidence="1 3">
        <name>pyridoxal 5'-phosphate</name>
        <dbReference type="ChEBI" id="CHEBI:597326"/>
    </cofactor>
</comment>
<evidence type="ECO:0000256" key="4">
    <source>
        <dbReference type="SAM" id="MobiDB-lite"/>
    </source>
</evidence>
<name>A0AAD4KN82_9EURO</name>
<protein>
    <submittedName>
        <fullName evidence="5">Cystathionine beta-lyase</fullName>
    </submittedName>
</protein>
<dbReference type="InterPro" id="IPR015424">
    <property type="entry name" value="PyrdxlP-dep_Trfase"/>
</dbReference>
<dbReference type="RefSeq" id="XP_046071473.1">
    <property type="nucleotide sequence ID" value="XM_046216405.1"/>
</dbReference>
<dbReference type="PANTHER" id="PTHR42699">
    <property type="match status" value="1"/>
</dbReference>
<dbReference type="InterPro" id="IPR015421">
    <property type="entry name" value="PyrdxlP-dep_Trfase_major"/>
</dbReference>
<dbReference type="Proteomes" id="UP001201262">
    <property type="component" value="Unassembled WGS sequence"/>
</dbReference>
<evidence type="ECO:0000313" key="6">
    <source>
        <dbReference type="Proteomes" id="UP001201262"/>
    </source>
</evidence>
<dbReference type="AlphaFoldDB" id="A0AAD4KN82"/>
<evidence type="ECO:0000313" key="5">
    <source>
        <dbReference type="EMBL" id="KAH8696537.1"/>
    </source>
</evidence>
<dbReference type="SUPFAM" id="SSF53383">
    <property type="entry name" value="PLP-dependent transferases"/>
    <property type="match status" value="1"/>
</dbReference>
<comment type="caution">
    <text evidence="5">The sequence shown here is derived from an EMBL/GenBank/DDBJ whole genome shotgun (WGS) entry which is preliminary data.</text>
</comment>
<dbReference type="Pfam" id="PF01053">
    <property type="entry name" value="Cys_Met_Meta_PP"/>
    <property type="match status" value="1"/>
</dbReference>
<evidence type="ECO:0000256" key="3">
    <source>
        <dbReference type="RuleBase" id="RU362118"/>
    </source>
</evidence>
<dbReference type="Gene3D" id="3.90.1150.10">
    <property type="entry name" value="Aspartate Aminotransferase, domain 1"/>
    <property type="match status" value="1"/>
</dbReference>
<dbReference type="Gene3D" id="3.40.640.10">
    <property type="entry name" value="Type I PLP-dependent aspartate aminotransferase-like (Major domain)"/>
    <property type="match status" value="1"/>
</dbReference>
<evidence type="ECO:0000256" key="1">
    <source>
        <dbReference type="ARBA" id="ARBA00001933"/>
    </source>
</evidence>
<gene>
    <name evidence="5" type="ORF">BGW36DRAFT_381189</name>
</gene>
<dbReference type="InterPro" id="IPR051750">
    <property type="entry name" value="Trans-sulfuration_enzymes"/>
</dbReference>
<dbReference type="EMBL" id="JAJTJA010000007">
    <property type="protein sequence ID" value="KAH8696537.1"/>
    <property type="molecule type" value="Genomic_DNA"/>
</dbReference>
<dbReference type="GO" id="GO:0030170">
    <property type="term" value="F:pyridoxal phosphate binding"/>
    <property type="evidence" value="ECO:0007669"/>
    <property type="project" value="InterPro"/>
</dbReference>
<dbReference type="GeneID" id="70246692"/>
<dbReference type="InterPro" id="IPR000277">
    <property type="entry name" value="Cys/Met-Metab_PyrdxlP-dep_enz"/>
</dbReference>
<feature type="region of interest" description="Disordered" evidence="4">
    <location>
        <begin position="1"/>
        <end position="35"/>
    </location>
</feature>
<proteinExistence type="inferred from homology"/>